<name>A0A0E9TBJ4_ANGAN</name>
<accession>A0A0E9TBJ4</accession>
<reference evidence="1" key="1">
    <citation type="submission" date="2014-11" db="EMBL/GenBank/DDBJ databases">
        <authorList>
            <person name="Amaro Gonzalez C."/>
        </authorList>
    </citation>
    <scope>NUCLEOTIDE SEQUENCE</scope>
</reference>
<organism evidence="1">
    <name type="scientific">Anguilla anguilla</name>
    <name type="common">European freshwater eel</name>
    <name type="synonym">Muraena anguilla</name>
    <dbReference type="NCBI Taxonomy" id="7936"/>
    <lineage>
        <taxon>Eukaryota</taxon>
        <taxon>Metazoa</taxon>
        <taxon>Chordata</taxon>
        <taxon>Craniata</taxon>
        <taxon>Vertebrata</taxon>
        <taxon>Euteleostomi</taxon>
        <taxon>Actinopterygii</taxon>
        <taxon>Neopterygii</taxon>
        <taxon>Teleostei</taxon>
        <taxon>Anguilliformes</taxon>
        <taxon>Anguillidae</taxon>
        <taxon>Anguilla</taxon>
    </lineage>
</organism>
<protein>
    <submittedName>
        <fullName evidence="1">Uncharacterized protein</fullName>
    </submittedName>
</protein>
<evidence type="ECO:0000313" key="1">
    <source>
        <dbReference type="EMBL" id="JAH50976.1"/>
    </source>
</evidence>
<reference evidence="1" key="2">
    <citation type="journal article" date="2015" name="Fish Shellfish Immunol.">
        <title>Early steps in the European eel (Anguilla anguilla)-Vibrio vulnificus interaction in the gills: Role of the RtxA13 toxin.</title>
        <authorList>
            <person name="Callol A."/>
            <person name="Pajuelo D."/>
            <person name="Ebbesson L."/>
            <person name="Teles M."/>
            <person name="MacKenzie S."/>
            <person name="Amaro C."/>
        </authorList>
    </citation>
    <scope>NUCLEOTIDE SEQUENCE</scope>
</reference>
<dbReference type="EMBL" id="GBXM01057601">
    <property type="protein sequence ID" value="JAH50976.1"/>
    <property type="molecule type" value="Transcribed_RNA"/>
</dbReference>
<proteinExistence type="predicted"/>
<sequence>MLGPECAKCVLSVC</sequence>